<evidence type="ECO:0000256" key="2">
    <source>
        <dbReference type="ARBA" id="ARBA00022670"/>
    </source>
</evidence>
<dbReference type="GO" id="GO:0046872">
    <property type="term" value="F:metal ion binding"/>
    <property type="evidence" value="ECO:0007669"/>
    <property type="project" value="UniProtKB-KW"/>
</dbReference>
<dbReference type="InterPro" id="IPR011055">
    <property type="entry name" value="Dup_hybrid_motif"/>
</dbReference>
<feature type="chain" id="PRO_5032328358" evidence="7">
    <location>
        <begin position="25"/>
        <end position="217"/>
    </location>
</feature>
<dbReference type="Proteomes" id="UP000582837">
    <property type="component" value="Unassembled WGS sequence"/>
</dbReference>
<protein>
    <submittedName>
        <fullName evidence="9">Murein DD-endopeptidase MepM/ murein hydrolase activator NlpD</fullName>
    </submittedName>
</protein>
<dbReference type="Gene3D" id="2.70.70.10">
    <property type="entry name" value="Glucose Permease (Domain IIA)"/>
    <property type="match status" value="1"/>
</dbReference>
<dbReference type="Pfam" id="PF01551">
    <property type="entry name" value="Peptidase_M23"/>
    <property type="match status" value="1"/>
</dbReference>
<dbReference type="EMBL" id="JACHIA010000034">
    <property type="protein sequence ID" value="MBB6073956.1"/>
    <property type="molecule type" value="Genomic_DNA"/>
</dbReference>
<keyword evidence="6" id="KW-0482">Metalloprotease</keyword>
<evidence type="ECO:0000256" key="7">
    <source>
        <dbReference type="SAM" id="SignalP"/>
    </source>
</evidence>
<dbReference type="InterPro" id="IPR050570">
    <property type="entry name" value="Cell_wall_metabolism_enzyme"/>
</dbReference>
<dbReference type="GO" id="GO:0006508">
    <property type="term" value="P:proteolysis"/>
    <property type="evidence" value="ECO:0007669"/>
    <property type="project" value="UniProtKB-KW"/>
</dbReference>
<dbReference type="PANTHER" id="PTHR21666:SF288">
    <property type="entry name" value="CELL DIVISION PROTEIN YTFB"/>
    <property type="match status" value="1"/>
</dbReference>
<keyword evidence="4 9" id="KW-0378">Hydrolase</keyword>
<evidence type="ECO:0000313" key="10">
    <source>
        <dbReference type="Proteomes" id="UP000582837"/>
    </source>
</evidence>
<dbReference type="CDD" id="cd12797">
    <property type="entry name" value="M23_peptidase"/>
    <property type="match status" value="1"/>
</dbReference>
<proteinExistence type="predicted"/>
<dbReference type="SUPFAM" id="SSF51261">
    <property type="entry name" value="Duplicated hybrid motif"/>
    <property type="match status" value="1"/>
</dbReference>
<dbReference type="InterPro" id="IPR016047">
    <property type="entry name" value="M23ase_b-sheet_dom"/>
</dbReference>
<name>A0A841H7Z2_9BACT</name>
<keyword evidence="3" id="KW-0479">Metal-binding</keyword>
<reference evidence="9 10" key="1">
    <citation type="submission" date="2020-08" db="EMBL/GenBank/DDBJ databases">
        <title>Genomic Encyclopedia of Type Strains, Phase IV (KMG-IV): sequencing the most valuable type-strain genomes for metagenomic binning, comparative biology and taxonomic classification.</title>
        <authorList>
            <person name="Goeker M."/>
        </authorList>
    </citation>
    <scope>NUCLEOTIDE SEQUENCE [LARGE SCALE GENOMIC DNA]</scope>
    <source>
        <strain evidence="9 10">DSM 29007</strain>
    </source>
</reference>
<accession>A0A841H7Z2</accession>
<feature type="domain" description="M23ase beta-sheet core" evidence="8">
    <location>
        <begin position="91"/>
        <end position="183"/>
    </location>
</feature>
<evidence type="ECO:0000256" key="3">
    <source>
        <dbReference type="ARBA" id="ARBA00022723"/>
    </source>
</evidence>
<sequence length="217" mass="22893">MSIRPMHRALPGVLALAAALSLNACTVAIGAAPETASRNTRPAPRPEIVIPAEPLAAGELAPGASLLIPVRGIRPAQLADTYADARSGGRTHHAIDIMAPAGSPVVAAADGTVHRLRTGGLGGITIYQFGDDGRTLYYYAHLQRYAAGIREGQRIRCGEIIAYVGDTGNAGAGNYHLHFSVGRLSNPERYWESENVNPYPLLAGSAARVRTPVARDR</sequence>
<keyword evidence="5" id="KW-0862">Zinc</keyword>
<evidence type="ECO:0000313" key="9">
    <source>
        <dbReference type="EMBL" id="MBB6073956.1"/>
    </source>
</evidence>
<gene>
    <name evidence="9" type="ORF">HNQ61_005637</name>
</gene>
<evidence type="ECO:0000256" key="4">
    <source>
        <dbReference type="ARBA" id="ARBA00022801"/>
    </source>
</evidence>
<evidence type="ECO:0000259" key="8">
    <source>
        <dbReference type="Pfam" id="PF01551"/>
    </source>
</evidence>
<evidence type="ECO:0000256" key="5">
    <source>
        <dbReference type="ARBA" id="ARBA00022833"/>
    </source>
</evidence>
<dbReference type="GO" id="GO:0004222">
    <property type="term" value="F:metalloendopeptidase activity"/>
    <property type="evidence" value="ECO:0007669"/>
    <property type="project" value="TreeGrafter"/>
</dbReference>
<comment type="cofactor">
    <cofactor evidence="1">
        <name>Zn(2+)</name>
        <dbReference type="ChEBI" id="CHEBI:29105"/>
    </cofactor>
</comment>
<comment type="caution">
    <text evidence="9">The sequence shown here is derived from an EMBL/GenBank/DDBJ whole genome shotgun (WGS) entry which is preliminary data.</text>
</comment>
<feature type="signal peptide" evidence="7">
    <location>
        <begin position="1"/>
        <end position="24"/>
    </location>
</feature>
<evidence type="ECO:0000256" key="6">
    <source>
        <dbReference type="ARBA" id="ARBA00023049"/>
    </source>
</evidence>
<keyword evidence="10" id="KW-1185">Reference proteome</keyword>
<dbReference type="PANTHER" id="PTHR21666">
    <property type="entry name" value="PEPTIDASE-RELATED"/>
    <property type="match status" value="1"/>
</dbReference>
<dbReference type="AlphaFoldDB" id="A0A841H7Z2"/>
<evidence type="ECO:0000256" key="1">
    <source>
        <dbReference type="ARBA" id="ARBA00001947"/>
    </source>
</evidence>
<keyword evidence="7" id="KW-0732">Signal</keyword>
<keyword evidence="2" id="KW-0645">Protease</keyword>
<dbReference type="RefSeq" id="WP_170033634.1">
    <property type="nucleotide sequence ID" value="NZ_JABDTL010000001.1"/>
</dbReference>
<organism evidence="9 10">
    <name type="scientific">Longimicrobium terrae</name>
    <dbReference type="NCBI Taxonomy" id="1639882"/>
    <lineage>
        <taxon>Bacteria</taxon>
        <taxon>Pseudomonadati</taxon>
        <taxon>Gemmatimonadota</taxon>
        <taxon>Longimicrobiia</taxon>
        <taxon>Longimicrobiales</taxon>
        <taxon>Longimicrobiaceae</taxon>
        <taxon>Longimicrobium</taxon>
    </lineage>
</organism>